<dbReference type="InterPro" id="IPR050270">
    <property type="entry name" value="DegV_domain_contain"/>
</dbReference>
<sequence>MKVGLIVDSACDLPHEFIRKHGIFILPLTAKIDNRTFVDDHDPATTQDFYDQGLLDKGHQAETEAFSAEQIRDLFLQKIVPNYDVAICETVDRSRSKIYENATEAMNMVMAQANTVRAQAGIEGNFTMRVIDSKQLFAGQGLLAAYTLGLLEKGLSKNALRHQVETFSQKLWICVVPRDLHYIRERARRRGDKSVSGVAAFLGKALNITPVIWGRGSVGKPAAKTRSMDAAVEKVMDYAVRRIQAGLLTPTVSLSCGMNWDEIEALPGLDRLKQACADNGVELLLSRMGITSSIYIGPGSICLSLAAEDHEFED</sequence>
<dbReference type="Gene3D" id="3.30.1180.10">
    <property type="match status" value="1"/>
</dbReference>
<evidence type="ECO:0000256" key="1">
    <source>
        <dbReference type="ARBA" id="ARBA00023121"/>
    </source>
</evidence>
<proteinExistence type="predicted"/>
<dbReference type="AlphaFoldDB" id="A0A1I6JC87"/>
<dbReference type="InterPro" id="IPR003797">
    <property type="entry name" value="DegV"/>
</dbReference>
<dbReference type="OrthoDB" id="6190387at2"/>
<dbReference type="STRING" id="650891.SAMN05216203_2878"/>
<dbReference type="NCBIfam" id="TIGR00762">
    <property type="entry name" value="DegV"/>
    <property type="match status" value="1"/>
</dbReference>
<dbReference type="Proteomes" id="UP000198644">
    <property type="component" value="Unassembled WGS sequence"/>
</dbReference>
<organism evidence="2 3">
    <name type="scientific">Marinobacter daqiaonensis</name>
    <dbReference type="NCBI Taxonomy" id="650891"/>
    <lineage>
        <taxon>Bacteria</taxon>
        <taxon>Pseudomonadati</taxon>
        <taxon>Pseudomonadota</taxon>
        <taxon>Gammaproteobacteria</taxon>
        <taxon>Pseudomonadales</taxon>
        <taxon>Marinobacteraceae</taxon>
        <taxon>Marinobacter</taxon>
    </lineage>
</organism>
<gene>
    <name evidence="2" type="ORF">SAMN05216203_2878</name>
</gene>
<dbReference type="SUPFAM" id="SSF82549">
    <property type="entry name" value="DAK1/DegV-like"/>
    <property type="match status" value="1"/>
</dbReference>
<evidence type="ECO:0000313" key="2">
    <source>
        <dbReference type="EMBL" id="SFR76551.1"/>
    </source>
</evidence>
<dbReference type="InterPro" id="IPR043168">
    <property type="entry name" value="DegV_C"/>
</dbReference>
<dbReference type="EMBL" id="FOYW01000002">
    <property type="protein sequence ID" value="SFR76551.1"/>
    <property type="molecule type" value="Genomic_DNA"/>
</dbReference>
<keyword evidence="3" id="KW-1185">Reference proteome</keyword>
<evidence type="ECO:0000313" key="3">
    <source>
        <dbReference type="Proteomes" id="UP000198644"/>
    </source>
</evidence>
<protein>
    <submittedName>
        <fullName evidence="2">EDD domain protein, DegV family</fullName>
    </submittedName>
</protein>
<name>A0A1I6JC87_9GAMM</name>
<dbReference type="GO" id="GO:0008289">
    <property type="term" value="F:lipid binding"/>
    <property type="evidence" value="ECO:0007669"/>
    <property type="project" value="UniProtKB-KW"/>
</dbReference>
<dbReference type="PROSITE" id="PS51482">
    <property type="entry name" value="DEGV"/>
    <property type="match status" value="1"/>
</dbReference>
<dbReference type="Pfam" id="PF02645">
    <property type="entry name" value="DegV"/>
    <property type="match status" value="1"/>
</dbReference>
<dbReference type="RefSeq" id="WP_092014526.1">
    <property type="nucleotide sequence ID" value="NZ_FOYW01000002.1"/>
</dbReference>
<dbReference type="Gene3D" id="3.40.50.10170">
    <property type="match status" value="1"/>
</dbReference>
<dbReference type="PANTHER" id="PTHR33434:SF2">
    <property type="entry name" value="FATTY ACID-BINDING PROTEIN TM_1468"/>
    <property type="match status" value="1"/>
</dbReference>
<accession>A0A1I6JC87</accession>
<dbReference type="PANTHER" id="PTHR33434">
    <property type="entry name" value="DEGV DOMAIN-CONTAINING PROTEIN DR_1986-RELATED"/>
    <property type="match status" value="1"/>
</dbReference>
<keyword evidence="1" id="KW-0446">Lipid-binding</keyword>
<reference evidence="3" key="1">
    <citation type="submission" date="2016-10" db="EMBL/GenBank/DDBJ databases">
        <authorList>
            <person name="Varghese N."/>
            <person name="Submissions S."/>
        </authorList>
    </citation>
    <scope>NUCLEOTIDE SEQUENCE [LARGE SCALE GENOMIC DNA]</scope>
    <source>
        <strain evidence="3">CGMCC 1.9167</strain>
    </source>
</reference>